<dbReference type="EMBL" id="VSSQ01004910">
    <property type="protein sequence ID" value="MPM27109.1"/>
    <property type="molecule type" value="Genomic_DNA"/>
</dbReference>
<dbReference type="AlphaFoldDB" id="A0A644YFJ0"/>
<comment type="caution">
    <text evidence="1">The sequence shown here is derived from an EMBL/GenBank/DDBJ whole genome shotgun (WGS) entry which is preliminary data.</text>
</comment>
<dbReference type="Gene3D" id="2.170.120.40">
    <property type="entry name" value="YbbR-like domain"/>
    <property type="match status" value="1"/>
</dbReference>
<sequence>MIVESVSDKLSVEYLSVDTLFFEFQEVSGKNLPIAVRGRITFKEQYTSASGIKITPTHIYVTGEAERLNEIDSVYTENIIVSRTDKEESGFVKLKDIPGVEFSTKEVYYTLETLRYVEEKLELPVLLKNLPDSVNAVVKPSTVTLYIRQEMKKASDLMNSNISIMLDYNKLSSSKDTLAVPKVSSLPQGCFGWRMDPPVVEFRIL</sequence>
<dbReference type="Gene3D" id="2.170.120.30">
    <property type="match status" value="1"/>
</dbReference>
<gene>
    <name evidence="1" type="ORF">SDC9_73614</name>
</gene>
<name>A0A644YFJ0_9ZZZZ</name>
<protein>
    <submittedName>
        <fullName evidence="1">Uncharacterized protein</fullName>
    </submittedName>
</protein>
<proteinExistence type="predicted"/>
<reference evidence="1" key="1">
    <citation type="submission" date="2019-08" db="EMBL/GenBank/DDBJ databases">
        <authorList>
            <person name="Kucharzyk K."/>
            <person name="Murdoch R.W."/>
            <person name="Higgins S."/>
            <person name="Loffler F."/>
        </authorList>
    </citation>
    <scope>NUCLEOTIDE SEQUENCE</scope>
</reference>
<accession>A0A644YFJ0</accession>
<evidence type="ECO:0000313" key="1">
    <source>
        <dbReference type="EMBL" id="MPM27109.1"/>
    </source>
</evidence>
<organism evidence="1">
    <name type="scientific">bioreactor metagenome</name>
    <dbReference type="NCBI Taxonomy" id="1076179"/>
    <lineage>
        <taxon>unclassified sequences</taxon>
        <taxon>metagenomes</taxon>
        <taxon>ecological metagenomes</taxon>
    </lineage>
</organism>